<name>A0ACB6QSC5_9PLEO</name>
<proteinExistence type="predicted"/>
<dbReference type="EMBL" id="MU003513">
    <property type="protein sequence ID" value="KAF2469197.1"/>
    <property type="molecule type" value="Genomic_DNA"/>
</dbReference>
<protein>
    <submittedName>
        <fullName evidence="1">Uncharacterized protein</fullName>
    </submittedName>
</protein>
<reference evidence="1" key="1">
    <citation type="journal article" date="2020" name="Stud. Mycol.">
        <title>101 Dothideomycetes genomes: a test case for predicting lifestyles and emergence of pathogens.</title>
        <authorList>
            <person name="Haridas S."/>
            <person name="Albert R."/>
            <person name="Binder M."/>
            <person name="Bloem J."/>
            <person name="Labutti K."/>
            <person name="Salamov A."/>
            <person name="Andreopoulos B."/>
            <person name="Baker S."/>
            <person name="Barry K."/>
            <person name="Bills G."/>
            <person name="Bluhm B."/>
            <person name="Cannon C."/>
            <person name="Castanera R."/>
            <person name="Culley D."/>
            <person name="Daum C."/>
            <person name="Ezra D."/>
            <person name="Gonzalez J."/>
            <person name="Henrissat B."/>
            <person name="Kuo A."/>
            <person name="Liang C."/>
            <person name="Lipzen A."/>
            <person name="Lutzoni F."/>
            <person name="Magnuson J."/>
            <person name="Mondo S."/>
            <person name="Nolan M."/>
            <person name="Ohm R."/>
            <person name="Pangilinan J."/>
            <person name="Park H.-J."/>
            <person name="Ramirez L."/>
            <person name="Alfaro M."/>
            <person name="Sun H."/>
            <person name="Tritt A."/>
            <person name="Yoshinaga Y."/>
            <person name="Zwiers L.-H."/>
            <person name="Turgeon B."/>
            <person name="Goodwin S."/>
            <person name="Spatafora J."/>
            <person name="Crous P."/>
            <person name="Grigoriev I."/>
        </authorList>
    </citation>
    <scope>NUCLEOTIDE SEQUENCE</scope>
    <source>
        <strain evidence="1">ATCC 200398</strain>
    </source>
</reference>
<dbReference type="Proteomes" id="UP000799755">
    <property type="component" value="Unassembled WGS sequence"/>
</dbReference>
<evidence type="ECO:0000313" key="2">
    <source>
        <dbReference type="Proteomes" id="UP000799755"/>
    </source>
</evidence>
<evidence type="ECO:0000313" key="1">
    <source>
        <dbReference type="EMBL" id="KAF2469197.1"/>
    </source>
</evidence>
<keyword evidence="2" id="KW-1185">Reference proteome</keyword>
<organism evidence="1 2">
    <name type="scientific">Lindgomyces ingoldianus</name>
    <dbReference type="NCBI Taxonomy" id="673940"/>
    <lineage>
        <taxon>Eukaryota</taxon>
        <taxon>Fungi</taxon>
        <taxon>Dikarya</taxon>
        <taxon>Ascomycota</taxon>
        <taxon>Pezizomycotina</taxon>
        <taxon>Dothideomycetes</taxon>
        <taxon>Pleosporomycetidae</taxon>
        <taxon>Pleosporales</taxon>
        <taxon>Lindgomycetaceae</taxon>
        <taxon>Lindgomyces</taxon>
    </lineage>
</organism>
<comment type="caution">
    <text evidence="1">The sequence shown here is derived from an EMBL/GenBank/DDBJ whole genome shotgun (WGS) entry which is preliminary data.</text>
</comment>
<gene>
    <name evidence="1" type="ORF">BDR25DRAFT_229535</name>
</gene>
<sequence length="362" mass="39768">MPPDQVIVSDTNRTPIVHIITWIALATSVLAFFAHAGLKLYISRSLSLEIAAGFFALIFSAAQSLAVYFQAANGFGKPLDSLSPGTVQSQFKAEYAATILFILAMCLSKLVIVAFIRSLSPKAIHHRIDKVLAGMSVLWTIGSVFSIAFACGMPQPWDKLSGKCFSRLNWWYAVSAFNIVTEVGLIGLQSAIAFELQLKRARKITIISIFLCRACVPIAIILHLIYLHRDSTGPVRGDLSLGYWRSAVCQQSVQSLAIVTTSLPYAKMFLQGLDSGMIRIDDTRRRGENYSKGSSGRAYALLDISSDGTKQRQAIEEHKTESEHTPNTGISQTKTWKVERELAVEGELSHKDNLGLAVSELE</sequence>
<accession>A0ACB6QSC5</accession>